<feature type="signal peptide" evidence="2">
    <location>
        <begin position="1"/>
        <end position="22"/>
    </location>
</feature>
<evidence type="ECO:0000313" key="3">
    <source>
        <dbReference type="EMBL" id="RZU48019.1"/>
    </source>
</evidence>
<dbReference type="EMBL" id="SHKX01000010">
    <property type="protein sequence ID" value="RZU48019.1"/>
    <property type="molecule type" value="Genomic_DNA"/>
</dbReference>
<feature type="chain" id="PRO_5020639161" description="Lipoprotein" evidence="2">
    <location>
        <begin position="23"/>
        <end position="576"/>
    </location>
</feature>
<name>A0A4Q7ZDP2_9GAMM</name>
<keyword evidence="2" id="KW-0732">Signal</keyword>
<dbReference type="RefSeq" id="WP_130411263.1">
    <property type="nucleotide sequence ID" value="NZ_SHKX01000010.1"/>
</dbReference>
<keyword evidence="4" id="KW-1185">Reference proteome</keyword>
<comment type="caution">
    <text evidence="3">The sequence shown here is derived from an EMBL/GenBank/DDBJ whole genome shotgun (WGS) entry which is preliminary data.</text>
</comment>
<feature type="region of interest" description="Disordered" evidence="1">
    <location>
        <begin position="557"/>
        <end position="576"/>
    </location>
</feature>
<accession>A0A4Q7ZDP2</accession>
<sequence length="576" mass="60653">MMTRKIALSTVLLGLLALGGCGDGGSDAKPSTAITITPSLGRIVGADVRLYDAAGAAGAEIGQGVLDNRGEITLDPSKPLPDGFTVKVFGKAGATYFDEALGADRPFPAGAVLSAAVADESRRVTVTALTTIAHERARALAGAGKPLTAALIRQANQETAAALGGNNVTDITAPVTLVGSPDDHPDAATPAGKHAYLLAALADYAASQHPDCVADTACDPLLDMVKKLADDFSDGLLNGKQATTDIDDAFYVTNGGASADNLRISLTQRVRDFAENGFTPTARWLARSMQGEYPLHCAPTAQDTGEPNARLTIGKGGGWLLSGGWGSMAFGGRSALLEWKQIGDIPEYWQLGRRKERRMPRLTPPGAAFGSKALFSTCNTAPKRDGVSISITPDGCFPQFEVILTRISEVIFNGNGYGQVRSGGNEWQCTGFPSFPDRTRISAEKRLQEWLPDGNYDCRTEAGAPDTPVSVSAGVLKAGALELPLASLTDASEVQRDRDDDGLQLNENVSSLLLGGTVNPRLLDSARYLTPDGNSVLIIHRAVPTGAFSFSLSHTVPNHPEQNVSRNRCFSTLPPQ</sequence>
<evidence type="ECO:0000313" key="4">
    <source>
        <dbReference type="Proteomes" id="UP000292423"/>
    </source>
</evidence>
<reference evidence="3 4" key="1">
    <citation type="submission" date="2019-02" db="EMBL/GenBank/DDBJ databases">
        <title>Genomic Encyclopedia of Type Strains, Phase IV (KMG-IV): sequencing the most valuable type-strain genomes for metagenomic binning, comparative biology and taxonomic classification.</title>
        <authorList>
            <person name="Goeker M."/>
        </authorList>
    </citation>
    <scope>NUCLEOTIDE SEQUENCE [LARGE SCALE GENOMIC DNA]</scope>
    <source>
        <strain evidence="3 4">DSM 105135</strain>
    </source>
</reference>
<proteinExistence type="predicted"/>
<dbReference type="Proteomes" id="UP000292423">
    <property type="component" value="Unassembled WGS sequence"/>
</dbReference>
<evidence type="ECO:0000256" key="1">
    <source>
        <dbReference type="SAM" id="MobiDB-lite"/>
    </source>
</evidence>
<organism evidence="3 4">
    <name type="scientific">Fluviicoccus keumensis</name>
    <dbReference type="NCBI Taxonomy" id="1435465"/>
    <lineage>
        <taxon>Bacteria</taxon>
        <taxon>Pseudomonadati</taxon>
        <taxon>Pseudomonadota</taxon>
        <taxon>Gammaproteobacteria</taxon>
        <taxon>Moraxellales</taxon>
        <taxon>Moraxellaceae</taxon>
        <taxon>Fluviicoccus</taxon>
    </lineage>
</organism>
<evidence type="ECO:0008006" key="5">
    <source>
        <dbReference type="Google" id="ProtNLM"/>
    </source>
</evidence>
<feature type="compositionally biased region" description="Polar residues" evidence="1">
    <location>
        <begin position="557"/>
        <end position="570"/>
    </location>
</feature>
<gene>
    <name evidence="3" type="ORF">EV700_0990</name>
</gene>
<evidence type="ECO:0000256" key="2">
    <source>
        <dbReference type="SAM" id="SignalP"/>
    </source>
</evidence>
<dbReference type="AlphaFoldDB" id="A0A4Q7ZDP2"/>
<protein>
    <recommendedName>
        <fullName evidence="5">Lipoprotein</fullName>
    </recommendedName>
</protein>
<dbReference type="PROSITE" id="PS51257">
    <property type="entry name" value="PROKAR_LIPOPROTEIN"/>
    <property type="match status" value="1"/>
</dbReference>